<dbReference type="AlphaFoldDB" id="A0A835UCQ9"/>
<proteinExistence type="predicted"/>
<name>A0A835UCQ9_VANPL</name>
<gene>
    <name evidence="2" type="ORF">HPP92_023848</name>
</gene>
<dbReference type="EMBL" id="JADCNL010000013">
    <property type="protein sequence ID" value="KAG0454556.1"/>
    <property type="molecule type" value="Genomic_DNA"/>
</dbReference>
<sequence length="112" mass="12846">MEVERRKRETVVRSKVSSPSGVTWEANRPSCERRRMRLRRWRDLSGGTEREAQRSDTVAGVPWRFMASGMASSTAHFKHIDLMKLKVDGVWDGELDGAFKAHRFDKAEGEVP</sequence>
<feature type="compositionally biased region" description="Basic and acidic residues" evidence="1">
    <location>
        <begin position="1"/>
        <end position="12"/>
    </location>
</feature>
<dbReference type="Proteomes" id="UP000636800">
    <property type="component" value="Chromosome 13"/>
</dbReference>
<reference evidence="2 3" key="1">
    <citation type="journal article" date="2020" name="Nat. Food">
        <title>A phased Vanilla planifolia genome enables genetic improvement of flavour and production.</title>
        <authorList>
            <person name="Hasing T."/>
            <person name="Tang H."/>
            <person name="Brym M."/>
            <person name="Khazi F."/>
            <person name="Huang T."/>
            <person name="Chambers A.H."/>
        </authorList>
    </citation>
    <scope>NUCLEOTIDE SEQUENCE [LARGE SCALE GENOMIC DNA]</scope>
    <source>
        <tissue evidence="2">Leaf</tissue>
    </source>
</reference>
<evidence type="ECO:0000313" key="3">
    <source>
        <dbReference type="Proteomes" id="UP000636800"/>
    </source>
</evidence>
<evidence type="ECO:0000256" key="1">
    <source>
        <dbReference type="SAM" id="MobiDB-lite"/>
    </source>
</evidence>
<feature type="region of interest" description="Disordered" evidence="1">
    <location>
        <begin position="1"/>
        <end position="28"/>
    </location>
</feature>
<protein>
    <submittedName>
        <fullName evidence="2">Uncharacterized protein</fullName>
    </submittedName>
</protein>
<evidence type="ECO:0000313" key="2">
    <source>
        <dbReference type="EMBL" id="KAG0454556.1"/>
    </source>
</evidence>
<accession>A0A835UCQ9</accession>
<comment type="caution">
    <text evidence="2">The sequence shown here is derived from an EMBL/GenBank/DDBJ whole genome shotgun (WGS) entry which is preliminary data.</text>
</comment>
<organism evidence="2 3">
    <name type="scientific">Vanilla planifolia</name>
    <name type="common">Vanilla</name>
    <dbReference type="NCBI Taxonomy" id="51239"/>
    <lineage>
        <taxon>Eukaryota</taxon>
        <taxon>Viridiplantae</taxon>
        <taxon>Streptophyta</taxon>
        <taxon>Embryophyta</taxon>
        <taxon>Tracheophyta</taxon>
        <taxon>Spermatophyta</taxon>
        <taxon>Magnoliopsida</taxon>
        <taxon>Liliopsida</taxon>
        <taxon>Asparagales</taxon>
        <taxon>Orchidaceae</taxon>
        <taxon>Vanilloideae</taxon>
        <taxon>Vanilleae</taxon>
        <taxon>Vanilla</taxon>
    </lineage>
</organism>
<keyword evidence="3" id="KW-1185">Reference proteome</keyword>